<sequence>MKLKNILISTTLSLGITLPIGRLSKLDIDNYSYILEDEDITNNDLEECEGALLLVNKYNPLNDSYEPLDLKKPNIPFINNSIEEEKQMREVASNAIEELFRKAKDDGINFLATSAYRSYNTQNDIYLSRLEAKGKEYADKYVALPGKSEHQTGLSIDVTNERRNFTKKCKEAKWLASNSYKFGFILRYPKGKENITGISYEPWHIRYVGKKAAKEIFQNRITLEEYLKNKQYDLVRREIN</sequence>
<dbReference type="RefSeq" id="WP_153971282.1">
    <property type="nucleotide sequence ID" value="NZ_JACRWE010000003.1"/>
</dbReference>
<dbReference type="InterPro" id="IPR058193">
    <property type="entry name" value="VanY/YodJ_core_dom"/>
</dbReference>
<dbReference type="InterPro" id="IPR003709">
    <property type="entry name" value="VanY-like_core_dom"/>
</dbReference>
<protein>
    <submittedName>
        <fullName evidence="2">M15 family metallopeptidase</fullName>
    </submittedName>
</protein>
<dbReference type="PANTHER" id="PTHR34385">
    <property type="entry name" value="D-ALANYL-D-ALANINE CARBOXYPEPTIDASE"/>
    <property type="match status" value="1"/>
</dbReference>
<keyword evidence="3" id="KW-1185">Reference proteome</keyword>
<comment type="caution">
    <text evidence="2">The sequence shown here is derived from an EMBL/GenBank/DDBJ whole genome shotgun (WGS) entry which is preliminary data.</text>
</comment>
<feature type="domain" description="D-alanyl-D-alanine carboxypeptidase-like core" evidence="1">
    <location>
        <begin position="86"/>
        <end position="210"/>
    </location>
</feature>
<evidence type="ECO:0000313" key="3">
    <source>
        <dbReference type="Proteomes" id="UP000609849"/>
    </source>
</evidence>
<dbReference type="PANTHER" id="PTHR34385:SF1">
    <property type="entry name" value="PEPTIDOGLYCAN L-ALANYL-D-GLUTAMATE ENDOPEPTIDASE CWLK"/>
    <property type="match status" value="1"/>
</dbReference>
<dbReference type="SUPFAM" id="SSF55166">
    <property type="entry name" value="Hedgehog/DD-peptidase"/>
    <property type="match status" value="1"/>
</dbReference>
<name>A0ABR7JP80_9FIRM</name>
<evidence type="ECO:0000259" key="1">
    <source>
        <dbReference type="Pfam" id="PF02557"/>
    </source>
</evidence>
<organism evidence="2 3">
    <name type="scientific">Romboutsia faecis</name>
    <dbReference type="NCBI Taxonomy" id="2764597"/>
    <lineage>
        <taxon>Bacteria</taxon>
        <taxon>Bacillati</taxon>
        <taxon>Bacillota</taxon>
        <taxon>Clostridia</taxon>
        <taxon>Peptostreptococcales</taxon>
        <taxon>Peptostreptococcaceae</taxon>
        <taxon>Romboutsia</taxon>
    </lineage>
</organism>
<evidence type="ECO:0000313" key="2">
    <source>
        <dbReference type="EMBL" id="MBC5996729.1"/>
    </source>
</evidence>
<accession>A0ABR7JP80</accession>
<dbReference type="Gene3D" id="3.30.1380.10">
    <property type="match status" value="1"/>
</dbReference>
<dbReference type="Pfam" id="PF02557">
    <property type="entry name" value="VanY"/>
    <property type="match status" value="1"/>
</dbReference>
<reference evidence="2 3" key="1">
    <citation type="submission" date="2020-08" db="EMBL/GenBank/DDBJ databases">
        <authorList>
            <person name="Liu C."/>
            <person name="Sun Q."/>
        </authorList>
    </citation>
    <scope>NUCLEOTIDE SEQUENCE [LARGE SCALE GENOMIC DNA]</scope>
    <source>
        <strain evidence="2 3">NSJ-18</strain>
    </source>
</reference>
<dbReference type="CDD" id="cd14852">
    <property type="entry name" value="LD-carboxypeptidase"/>
    <property type="match status" value="1"/>
</dbReference>
<dbReference type="InterPro" id="IPR052179">
    <property type="entry name" value="DD-CPase-like"/>
</dbReference>
<dbReference type="EMBL" id="JACRWE010000003">
    <property type="protein sequence ID" value="MBC5996729.1"/>
    <property type="molecule type" value="Genomic_DNA"/>
</dbReference>
<dbReference type="Proteomes" id="UP000609849">
    <property type="component" value="Unassembled WGS sequence"/>
</dbReference>
<gene>
    <name evidence="2" type="ORF">H8923_08145</name>
</gene>
<proteinExistence type="predicted"/>
<dbReference type="InterPro" id="IPR009045">
    <property type="entry name" value="Zn_M74/Hedgehog-like"/>
</dbReference>